<gene>
    <name evidence="2" type="ORF">HNR67_004699</name>
</gene>
<feature type="region of interest" description="Disordered" evidence="1">
    <location>
        <begin position="903"/>
        <end position="987"/>
    </location>
</feature>
<feature type="region of interest" description="Disordered" evidence="1">
    <location>
        <begin position="992"/>
        <end position="1011"/>
    </location>
</feature>
<feature type="compositionally biased region" description="Pro residues" evidence="1">
    <location>
        <begin position="402"/>
        <end position="413"/>
    </location>
</feature>
<dbReference type="EMBL" id="JACHMH010000001">
    <property type="protein sequence ID" value="MBB4678581.1"/>
    <property type="molecule type" value="Genomic_DNA"/>
</dbReference>
<feature type="compositionally biased region" description="Pro residues" evidence="1">
    <location>
        <begin position="667"/>
        <end position="680"/>
    </location>
</feature>
<sequence>MADESNDQSKNTGFKVVDGAVVATGDGSQTMSRADYDSWDWKTIKAAIHGVAGGHGKKAVHELDGKSDPSTLWNAALTFQEARVVLTMVGNSIRDQAEALAGEGRPWQGEAATAFLGLMTPFAKAFLQQAEQIGGGPSGMDPVPEQLWSAGNYLEWARRTVHDIDVHYAAETRRIAAETQAHHYGIDITLENNKTKVSEFPLVVEQMTKDMRSVLKTLAGNYQEKRFDTELQKVPTPDPLGGGLGGPNKLGLDHLPPPELKSGPPLSPALAIKPPSEVTGPPLNPAFAIKPPGGGKGPGEHAGRDFTASAPPGFHAGSPPGGGGIGDRAPSEFTPKSVPGSGGAGPNTPGHSGSMPPFSPTLAHVPISKPGSGNPGLPGSAPKSLPGGAGLKPPVHNNSVAPPLPFLPTPPPGSAGGPRSPGSSTPSPRSPGAVSPPPKLPGSVTPPPKLPGSDLPSRFQPTPPPDGVKPPSLPEPHKPPAPELHKWTGDKPPGGQNLPNPKDWAAGNHPDAPKLSDRREAPVAPPMPFHPGSGPGTGGLPGGGIVDRHGSHGPIGDGKPWQSPKMPGLGDPQMPSNPQKDWVAPGALKPNSPGMPMMPPPGMPMAPGGGAPGGAGGGDRSDSSGLIGGEVKPWKGPGAPGLGDPRGVDTPAVVGKERVVVPGVSLPDPPGVPTMPPGAPVAPGGGAPHAEIKPWKGPEAPGVGVHTPPVAGKEWAAGPGGASPSPAGAPMMPPPGTPVAPGGGAPGGAGGGDRSDSAGLIGGEVKPWQAPEAPGLGDPRGVDTPAAAGQEWAAGPGAKSPDPAGMPMMPPPGMPTAPGGDSKSERSDASGLIGGEVKPWEAQEVAGLGDPRGVDTPAGATAEWAVGGEERIAVVAPAENEEDTSSWDLPVAGSLFGLGGLAGQRAERGEEPEAPEYTLRENTAWAHSGVSASARATRAPESDRAADPALFLPRPFEPDEQGTCSAEDPAVAEVEPEPTEEEAPERTAADLLRRDSSAWGAPKAAAPGVIG</sequence>
<feature type="compositionally biased region" description="Pro residues" evidence="1">
    <location>
        <begin position="461"/>
        <end position="474"/>
    </location>
</feature>
<feature type="compositionally biased region" description="Gly residues" evidence="1">
    <location>
        <begin position="607"/>
        <end position="618"/>
    </location>
</feature>
<reference evidence="2 3" key="1">
    <citation type="submission" date="2020-08" db="EMBL/GenBank/DDBJ databases">
        <title>Sequencing the genomes of 1000 actinobacteria strains.</title>
        <authorList>
            <person name="Klenk H.-P."/>
        </authorList>
    </citation>
    <scope>NUCLEOTIDE SEQUENCE [LARGE SCALE GENOMIC DNA]</scope>
    <source>
        <strain evidence="2 3">DSM 44230</strain>
    </source>
</reference>
<feature type="compositionally biased region" description="Basic and acidic residues" evidence="1">
    <location>
        <begin position="511"/>
        <end position="521"/>
    </location>
</feature>
<dbReference type="RefSeq" id="WP_185004412.1">
    <property type="nucleotide sequence ID" value="NZ_JACHMH010000001.1"/>
</dbReference>
<evidence type="ECO:0000313" key="2">
    <source>
        <dbReference type="EMBL" id="MBB4678581.1"/>
    </source>
</evidence>
<feature type="compositionally biased region" description="Pro residues" evidence="1">
    <location>
        <begin position="434"/>
        <end position="450"/>
    </location>
</feature>
<evidence type="ECO:0000313" key="3">
    <source>
        <dbReference type="Proteomes" id="UP000533598"/>
    </source>
</evidence>
<dbReference type="AlphaFoldDB" id="A0A7W7CCF1"/>
<name>A0A7W7CCF1_9PSEU</name>
<feature type="region of interest" description="Disordered" evidence="1">
    <location>
        <begin position="662"/>
        <end position="862"/>
    </location>
</feature>
<feature type="compositionally biased region" description="Acidic residues" evidence="1">
    <location>
        <begin position="974"/>
        <end position="983"/>
    </location>
</feature>
<proteinExistence type="predicted"/>
<feature type="compositionally biased region" description="Low complexity" evidence="1">
    <location>
        <begin position="308"/>
        <end position="318"/>
    </location>
</feature>
<organism evidence="2 3">
    <name type="scientific">Crossiella cryophila</name>
    <dbReference type="NCBI Taxonomy" id="43355"/>
    <lineage>
        <taxon>Bacteria</taxon>
        <taxon>Bacillati</taxon>
        <taxon>Actinomycetota</taxon>
        <taxon>Actinomycetes</taxon>
        <taxon>Pseudonocardiales</taxon>
        <taxon>Pseudonocardiaceae</taxon>
        <taxon>Crossiella</taxon>
    </lineage>
</organism>
<feature type="compositionally biased region" description="Gly residues" evidence="1">
    <location>
        <begin position="741"/>
        <end position="752"/>
    </location>
</feature>
<accession>A0A7W7CCF1</accession>
<feature type="compositionally biased region" description="Basic and acidic residues" evidence="1">
    <location>
        <begin position="475"/>
        <end position="489"/>
    </location>
</feature>
<evidence type="ECO:0000256" key="1">
    <source>
        <dbReference type="SAM" id="MobiDB-lite"/>
    </source>
</evidence>
<dbReference type="Proteomes" id="UP000533598">
    <property type="component" value="Unassembled WGS sequence"/>
</dbReference>
<feature type="compositionally biased region" description="Gly residues" evidence="1">
    <location>
        <begin position="533"/>
        <end position="545"/>
    </location>
</feature>
<keyword evidence="3" id="KW-1185">Reference proteome</keyword>
<feature type="compositionally biased region" description="Low complexity" evidence="1">
    <location>
        <begin position="417"/>
        <end position="433"/>
    </location>
</feature>
<protein>
    <submittedName>
        <fullName evidence="2">Uncharacterized protein</fullName>
    </submittedName>
</protein>
<feature type="region of interest" description="Disordered" evidence="1">
    <location>
        <begin position="232"/>
        <end position="650"/>
    </location>
</feature>
<comment type="caution">
    <text evidence="2">The sequence shown here is derived from an EMBL/GenBank/DDBJ whole genome shotgun (WGS) entry which is preliminary data.</text>
</comment>